<evidence type="ECO:0008006" key="3">
    <source>
        <dbReference type="Google" id="ProtNLM"/>
    </source>
</evidence>
<comment type="caution">
    <text evidence="1">The sequence shown here is derived from an EMBL/GenBank/DDBJ whole genome shotgun (WGS) entry which is preliminary data.</text>
</comment>
<dbReference type="RefSeq" id="WP_199869943.1">
    <property type="nucleotide sequence ID" value="NZ_JAAGPU010000015.1"/>
</dbReference>
<sequence length="53" mass="6181">MKINTEINIVSINDFKKLKLFVKVNNLDKPNFSELGRSLGVDRRTVKNIIMEF</sequence>
<reference evidence="1 2" key="1">
    <citation type="submission" date="2020-02" db="EMBL/GenBank/DDBJ databases">
        <title>Genome assembly of a novel Clostridium senegalense strain.</title>
        <authorList>
            <person name="Gupta T.B."/>
            <person name="Jauregui R."/>
            <person name="Maclean P."/>
            <person name="Nawarathana A."/>
            <person name="Brightwell G."/>
        </authorList>
    </citation>
    <scope>NUCLEOTIDE SEQUENCE [LARGE SCALE GENOMIC DNA]</scope>
    <source>
        <strain evidence="1 2">AGRFS4</strain>
    </source>
</reference>
<keyword evidence="2" id="KW-1185">Reference proteome</keyword>
<name>A0A6M0H333_9CLOT</name>
<dbReference type="AlphaFoldDB" id="A0A6M0H333"/>
<evidence type="ECO:0000313" key="1">
    <source>
        <dbReference type="EMBL" id="NEU05019.1"/>
    </source>
</evidence>
<organism evidence="1 2">
    <name type="scientific">Clostridium senegalense</name>
    <dbReference type="NCBI Taxonomy" id="1465809"/>
    <lineage>
        <taxon>Bacteria</taxon>
        <taxon>Bacillati</taxon>
        <taxon>Bacillota</taxon>
        <taxon>Clostridia</taxon>
        <taxon>Eubacteriales</taxon>
        <taxon>Clostridiaceae</taxon>
        <taxon>Clostridium</taxon>
    </lineage>
</organism>
<dbReference type="Proteomes" id="UP000481872">
    <property type="component" value="Unassembled WGS sequence"/>
</dbReference>
<protein>
    <recommendedName>
        <fullName evidence="3">Helix-turn-helix domain-containing protein</fullName>
    </recommendedName>
</protein>
<gene>
    <name evidence="1" type="ORF">G3M99_09160</name>
</gene>
<dbReference type="EMBL" id="JAAGPU010000015">
    <property type="protein sequence ID" value="NEU05019.1"/>
    <property type="molecule type" value="Genomic_DNA"/>
</dbReference>
<accession>A0A6M0H333</accession>
<proteinExistence type="predicted"/>
<evidence type="ECO:0000313" key="2">
    <source>
        <dbReference type="Proteomes" id="UP000481872"/>
    </source>
</evidence>